<evidence type="ECO:0000256" key="12">
    <source>
        <dbReference type="ARBA" id="ARBA00023027"/>
    </source>
</evidence>
<feature type="transmembrane region" description="Helical" evidence="17">
    <location>
        <begin position="246"/>
        <end position="263"/>
    </location>
</feature>
<evidence type="ECO:0000256" key="14">
    <source>
        <dbReference type="ARBA" id="ARBA00023128"/>
    </source>
</evidence>
<dbReference type="PANTHER" id="PTHR42829:SF2">
    <property type="entry name" value="NADH-UBIQUINONE OXIDOREDUCTASE CHAIN 5"/>
    <property type="match status" value="1"/>
</dbReference>
<keyword evidence="6" id="KW-0679">Respiratory chain</keyword>
<feature type="domain" description="NADH dehydrogenase subunit 5 C-terminal" evidence="20">
    <location>
        <begin position="391"/>
        <end position="571"/>
    </location>
</feature>
<dbReference type="InterPro" id="IPR001516">
    <property type="entry name" value="Proton_antipo_N"/>
</dbReference>
<dbReference type="AlphaFoldDB" id="A0A7H1KHU7"/>
<evidence type="ECO:0000256" key="10">
    <source>
        <dbReference type="ARBA" id="ARBA00022982"/>
    </source>
</evidence>
<comment type="catalytic activity">
    <reaction evidence="16 17">
        <text>a ubiquinone + NADH + 5 H(+)(in) = a ubiquinol + NAD(+) + 4 H(+)(out)</text>
        <dbReference type="Rhea" id="RHEA:29091"/>
        <dbReference type="Rhea" id="RHEA-COMP:9565"/>
        <dbReference type="Rhea" id="RHEA-COMP:9566"/>
        <dbReference type="ChEBI" id="CHEBI:15378"/>
        <dbReference type="ChEBI" id="CHEBI:16389"/>
        <dbReference type="ChEBI" id="CHEBI:17976"/>
        <dbReference type="ChEBI" id="CHEBI:57540"/>
        <dbReference type="ChEBI" id="CHEBI:57945"/>
        <dbReference type="EC" id="7.1.1.2"/>
    </reaction>
</comment>
<feature type="transmembrane region" description="Helical" evidence="17">
    <location>
        <begin position="48"/>
        <end position="72"/>
    </location>
</feature>
<feature type="transmembrane region" description="Helical" evidence="17">
    <location>
        <begin position="557"/>
        <end position="574"/>
    </location>
</feature>
<feature type="transmembrane region" description="Helical" evidence="17">
    <location>
        <begin position="331"/>
        <end position="355"/>
    </location>
</feature>
<feature type="transmembrane region" description="Helical" evidence="17">
    <location>
        <begin position="375"/>
        <end position="400"/>
    </location>
</feature>
<evidence type="ECO:0000256" key="4">
    <source>
        <dbReference type="ARBA" id="ARBA00021096"/>
    </source>
</evidence>
<evidence type="ECO:0000256" key="15">
    <source>
        <dbReference type="ARBA" id="ARBA00023136"/>
    </source>
</evidence>
<feature type="transmembrane region" description="Helical" evidence="17">
    <location>
        <begin position="7"/>
        <end position="28"/>
    </location>
</feature>
<accession>A0A7H1KHU7</accession>
<keyword evidence="7 17" id="KW-0812">Transmembrane</keyword>
<organism evidence="21">
    <name type="scientific">Trigonopterus jasminae</name>
    <dbReference type="NCBI Taxonomy" id="2576128"/>
    <lineage>
        <taxon>Eukaryota</taxon>
        <taxon>Metazoa</taxon>
        <taxon>Ecdysozoa</taxon>
        <taxon>Arthropoda</taxon>
        <taxon>Hexapoda</taxon>
        <taxon>Insecta</taxon>
        <taxon>Pterygota</taxon>
        <taxon>Neoptera</taxon>
        <taxon>Endopterygota</taxon>
        <taxon>Coleoptera</taxon>
        <taxon>Polyphaga</taxon>
        <taxon>Cucujiformia</taxon>
        <taxon>Curculionidae</taxon>
        <taxon>Cryptorhynchinae</taxon>
        <taxon>Trigonopterus</taxon>
    </lineage>
</organism>
<keyword evidence="11 17" id="KW-1133">Transmembrane helix</keyword>
<dbReference type="GO" id="GO:0015990">
    <property type="term" value="P:electron transport coupled proton transport"/>
    <property type="evidence" value="ECO:0007669"/>
    <property type="project" value="TreeGrafter"/>
</dbReference>
<evidence type="ECO:0000259" key="18">
    <source>
        <dbReference type="Pfam" id="PF00361"/>
    </source>
</evidence>
<evidence type="ECO:0000313" key="21">
    <source>
        <dbReference type="EMBL" id="QNT26863.1"/>
    </source>
</evidence>
<evidence type="ECO:0000256" key="9">
    <source>
        <dbReference type="ARBA" id="ARBA00022967"/>
    </source>
</evidence>
<protein>
    <recommendedName>
        <fullName evidence="4 17">NADH-ubiquinone oxidoreductase chain 5</fullName>
        <ecNumber evidence="3 17">7.1.1.2</ecNumber>
    </recommendedName>
</protein>
<keyword evidence="13 17" id="KW-0830">Ubiquinone</keyword>
<evidence type="ECO:0000256" key="13">
    <source>
        <dbReference type="ARBA" id="ARBA00023075"/>
    </source>
</evidence>
<evidence type="ECO:0000256" key="3">
    <source>
        <dbReference type="ARBA" id="ARBA00012944"/>
    </source>
</evidence>
<feature type="domain" description="NADH:quinone oxidoreductase/Mrp antiporter transmembrane" evidence="18">
    <location>
        <begin position="104"/>
        <end position="388"/>
    </location>
</feature>
<evidence type="ECO:0000256" key="5">
    <source>
        <dbReference type="ARBA" id="ARBA00022448"/>
    </source>
</evidence>
<feature type="transmembrane region" description="Helical" evidence="17">
    <location>
        <begin position="455"/>
        <end position="475"/>
    </location>
</feature>
<feature type="transmembrane region" description="Helical" evidence="17">
    <location>
        <begin position="270"/>
        <end position="289"/>
    </location>
</feature>
<proteinExistence type="inferred from homology"/>
<evidence type="ECO:0000256" key="1">
    <source>
        <dbReference type="ARBA" id="ARBA00003257"/>
    </source>
</evidence>
<comment type="function">
    <text evidence="1">Core subunit of the mitochondrial membrane respiratory chain NADH dehydrogenase (Complex I) that is believed to belong to the minimal assembly required for catalysis. Complex I functions in the transfer of electrons from NADH to the respiratory chain. The immediate electron acceptor for the enzyme is believed to be ubiquinone.</text>
</comment>
<evidence type="ECO:0000256" key="7">
    <source>
        <dbReference type="ARBA" id="ARBA00022692"/>
    </source>
</evidence>
<comment type="similarity">
    <text evidence="17">Belongs to the complex I subunit 5 family.</text>
</comment>
<evidence type="ECO:0000259" key="19">
    <source>
        <dbReference type="Pfam" id="PF00662"/>
    </source>
</evidence>
<geneLocation type="mitochondrion" evidence="21"/>
<dbReference type="Pfam" id="PF00361">
    <property type="entry name" value="Proton_antipo_M"/>
    <property type="match status" value="1"/>
</dbReference>
<evidence type="ECO:0000256" key="2">
    <source>
        <dbReference type="ARBA" id="ARBA00004448"/>
    </source>
</evidence>
<sequence>MVMCSLVFVLFLVGSFILYFLSLSFLYSNLEVLLEYELLSFNSMSIEVALIFDWASLMFTSFVFLISSLIIVYSSEYMESDKHLNRFIYLMVLFVLSMMVVILSSNLVFILLGWDGLGLVSYALVIYYQNSKSYNAGMLTALSNRVGDASILVGIAFMMELGSWSYASILEGQNNSWGVLYFLSLFIVLAAMTKSAQIPFSAWLPAAMAAPTPVSSLVHSSTLVTAGVYLLFRFSSLLAQPAGEGFVYFSLLTMFMAGLGANLEFDLKKIIALSTLSQLGMMMVIFFLGEKDLAFFHLLMHALFKALLFMCAGVIIHSVGGHQDIRYMGGLVQPFPITCACFCVSSFSLCGLPFLSGFYSKDLVAEAVSMTSGSWVIYLLFFISIGLTVSYSVRLLVYVFGGQFSSLNLEAASEAGSGSMLKSMMFLAFLAILGGSGAVWVGFPTPYFIVLPDSMKMMVLFMVLVGVGVGYEISGFKISWTSGSLKYYYISMFVSGMWNLPTLSTSSLSSLSLSLGKYYLKGVDYGWTEYYGSKGLMSLIKFCILFFQSVVQNHMKLCLFLVWGSFVSMVLLALI</sequence>
<dbReference type="PANTHER" id="PTHR42829">
    <property type="entry name" value="NADH-UBIQUINONE OXIDOREDUCTASE CHAIN 5"/>
    <property type="match status" value="1"/>
</dbReference>
<keyword evidence="5 17" id="KW-0813">Transport</keyword>
<feature type="transmembrane region" description="Helical" evidence="17">
    <location>
        <begin position="295"/>
        <end position="319"/>
    </location>
</feature>
<evidence type="ECO:0000259" key="20">
    <source>
        <dbReference type="Pfam" id="PF06455"/>
    </source>
</evidence>
<reference evidence="21" key="1">
    <citation type="submission" date="2020-06" db="EMBL/GenBank/DDBJ databases">
        <title>Mitochondrial genomes of twelve species of hyperdiverse Trigonopterus weevils.</title>
        <authorList>
            <person name="Narakusumo R.P."/>
            <person name="Pons J."/>
            <person name="Riedel A."/>
        </authorList>
    </citation>
    <scope>NUCLEOTIDE SEQUENCE</scope>
</reference>
<keyword evidence="15 17" id="KW-0472">Membrane</keyword>
<name>A0A7H1KHU7_9CUCU</name>
<dbReference type="Pfam" id="PF06455">
    <property type="entry name" value="NADH5_C"/>
    <property type="match status" value="1"/>
</dbReference>
<keyword evidence="9" id="KW-1278">Translocase</keyword>
<dbReference type="Pfam" id="PF00662">
    <property type="entry name" value="Proton_antipo_N"/>
    <property type="match status" value="1"/>
</dbReference>
<keyword evidence="12 17" id="KW-0520">NAD</keyword>
<dbReference type="PRINTS" id="PR01434">
    <property type="entry name" value="NADHDHGNASE5"/>
</dbReference>
<dbReference type="GO" id="GO:0042773">
    <property type="term" value="P:ATP synthesis coupled electron transport"/>
    <property type="evidence" value="ECO:0007669"/>
    <property type="project" value="InterPro"/>
</dbReference>
<evidence type="ECO:0000256" key="11">
    <source>
        <dbReference type="ARBA" id="ARBA00022989"/>
    </source>
</evidence>
<feature type="transmembrane region" description="Helical" evidence="17">
    <location>
        <begin position="421"/>
        <end position="443"/>
    </location>
</feature>
<dbReference type="GO" id="GO:0008137">
    <property type="term" value="F:NADH dehydrogenase (ubiquinone) activity"/>
    <property type="evidence" value="ECO:0007669"/>
    <property type="project" value="UniProtKB-EC"/>
</dbReference>
<dbReference type="InterPro" id="IPR001750">
    <property type="entry name" value="ND/Mrp_TM"/>
</dbReference>
<dbReference type="EMBL" id="MT653603">
    <property type="protein sequence ID" value="QNT26863.1"/>
    <property type="molecule type" value="Genomic_DNA"/>
</dbReference>
<keyword evidence="14 17" id="KW-0496">Mitochondrion</keyword>
<keyword evidence="8" id="KW-0999">Mitochondrion inner membrane</keyword>
<feature type="transmembrane region" description="Helical" evidence="17">
    <location>
        <begin position="175"/>
        <end position="193"/>
    </location>
</feature>
<evidence type="ECO:0000256" key="16">
    <source>
        <dbReference type="ARBA" id="ARBA00049551"/>
    </source>
</evidence>
<feature type="domain" description="NADH-Ubiquinone oxidoreductase (complex I) chain 5 N-terminal" evidence="19">
    <location>
        <begin position="39"/>
        <end position="87"/>
    </location>
</feature>
<evidence type="ECO:0000256" key="17">
    <source>
        <dbReference type="RuleBase" id="RU003404"/>
    </source>
</evidence>
<evidence type="ECO:0000256" key="6">
    <source>
        <dbReference type="ARBA" id="ARBA00022660"/>
    </source>
</evidence>
<comment type="function">
    <text evidence="17">Core subunit of the mitochondrial membrane respiratory chain NADH dehydrogenase (Complex I) which catalyzes electron transfer from NADH through the respiratory chain, using ubiquinone as an electron acceptor. Essential for the catalytic activity and assembly of complex I.</text>
</comment>
<dbReference type="GO" id="GO:0005743">
    <property type="term" value="C:mitochondrial inner membrane"/>
    <property type="evidence" value="ECO:0007669"/>
    <property type="project" value="UniProtKB-SubCell"/>
</dbReference>
<dbReference type="EC" id="7.1.1.2" evidence="3 17"/>
<feature type="transmembrane region" description="Helical" evidence="17">
    <location>
        <begin position="84"/>
        <end position="103"/>
    </location>
</feature>
<evidence type="ECO:0000256" key="8">
    <source>
        <dbReference type="ARBA" id="ARBA00022792"/>
    </source>
</evidence>
<dbReference type="GO" id="GO:0003954">
    <property type="term" value="F:NADH dehydrogenase activity"/>
    <property type="evidence" value="ECO:0007669"/>
    <property type="project" value="TreeGrafter"/>
</dbReference>
<gene>
    <name evidence="21" type="primary">nad5</name>
</gene>
<feature type="transmembrane region" description="Helical" evidence="17">
    <location>
        <begin position="149"/>
        <end position="169"/>
    </location>
</feature>
<dbReference type="InterPro" id="IPR010934">
    <property type="entry name" value="NADH_DH_su5_C"/>
</dbReference>
<comment type="subcellular location">
    <subcellularLocation>
        <location evidence="2">Mitochondrion inner membrane</location>
        <topology evidence="2">Multi-pass membrane protein</topology>
    </subcellularLocation>
</comment>
<keyword evidence="10" id="KW-0249">Electron transport</keyword>
<dbReference type="InterPro" id="IPR003945">
    <property type="entry name" value="NU5C-like"/>
</dbReference>